<keyword evidence="1" id="KW-1133">Transmembrane helix</keyword>
<gene>
    <name evidence="2" type="ORF">SAMN04487861_11145</name>
</gene>
<feature type="transmembrane region" description="Helical" evidence="1">
    <location>
        <begin position="53"/>
        <end position="73"/>
    </location>
</feature>
<sequence>MAESIKSILALFRLSIESHICITLFTGSCLLLPKEVLEKIDVFVVVNNYRSIIGTVFLLSICFIVVKTIKYIIDKYQRSKLRRIEKEYLLNLDKFQTQIIMELLQSRDYTREYDCKNGSITKLEQYRIIYRTSSVTANYDMQHIFFPYTLNPWVLDAIDDDKKLKKKFSLAFDRSTR</sequence>
<keyword evidence="1" id="KW-0812">Transmembrane</keyword>
<dbReference type="EMBL" id="FOQK01000011">
    <property type="protein sequence ID" value="SFI01320.1"/>
    <property type="molecule type" value="Genomic_DNA"/>
</dbReference>
<dbReference type="InterPro" id="IPR025982">
    <property type="entry name" value="SieB"/>
</dbReference>
<evidence type="ECO:0000313" key="2">
    <source>
        <dbReference type="EMBL" id="SFI01320.1"/>
    </source>
</evidence>
<evidence type="ECO:0000256" key="1">
    <source>
        <dbReference type="SAM" id="Phobius"/>
    </source>
</evidence>
<dbReference type="Pfam" id="PF14163">
    <property type="entry name" value="SieB"/>
    <property type="match status" value="1"/>
</dbReference>
<dbReference type="AlphaFoldDB" id="A0A1I3ER40"/>
<keyword evidence="1" id="KW-0472">Membrane</keyword>
<reference evidence="2 3" key="1">
    <citation type="submission" date="2016-10" db="EMBL/GenBank/DDBJ databases">
        <authorList>
            <person name="de Groot N.N."/>
        </authorList>
    </citation>
    <scope>NUCLEOTIDE SEQUENCE [LARGE SCALE GENOMIC DNA]</scope>
    <source>
        <strain evidence="2 3">Z108</strain>
    </source>
</reference>
<dbReference type="RefSeq" id="WP_075443402.1">
    <property type="nucleotide sequence ID" value="NZ_FOQK01000011.1"/>
</dbReference>
<evidence type="ECO:0000313" key="3">
    <source>
        <dbReference type="Proteomes" id="UP000183639"/>
    </source>
</evidence>
<organism evidence="2 3">
    <name type="scientific">Selenomonas ruminantium</name>
    <dbReference type="NCBI Taxonomy" id="971"/>
    <lineage>
        <taxon>Bacteria</taxon>
        <taxon>Bacillati</taxon>
        <taxon>Bacillota</taxon>
        <taxon>Negativicutes</taxon>
        <taxon>Selenomonadales</taxon>
        <taxon>Selenomonadaceae</taxon>
        <taxon>Selenomonas</taxon>
    </lineage>
</organism>
<feature type="transmembrane region" description="Helical" evidence="1">
    <location>
        <begin position="12"/>
        <end position="33"/>
    </location>
</feature>
<dbReference type="Proteomes" id="UP000183639">
    <property type="component" value="Unassembled WGS sequence"/>
</dbReference>
<accession>A0A1I3ER40</accession>
<proteinExistence type="predicted"/>
<protein>
    <submittedName>
        <fullName evidence="2">Superinfection exclusion protein B</fullName>
    </submittedName>
</protein>
<name>A0A1I3ER40_SELRU</name>
<dbReference type="PROSITE" id="PS51257">
    <property type="entry name" value="PROKAR_LIPOPROTEIN"/>
    <property type="match status" value="1"/>
</dbReference>